<feature type="compositionally biased region" description="Pro residues" evidence="1">
    <location>
        <begin position="613"/>
        <end position="631"/>
    </location>
</feature>
<feature type="compositionally biased region" description="Basic and acidic residues" evidence="1">
    <location>
        <begin position="1030"/>
        <end position="1040"/>
    </location>
</feature>
<feature type="region of interest" description="Disordered" evidence="1">
    <location>
        <begin position="293"/>
        <end position="329"/>
    </location>
</feature>
<evidence type="ECO:0000313" key="2">
    <source>
        <dbReference type="EMBL" id="KAJ4455299.1"/>
    </source>
</evidence>
<feature type="compositionally biased region" description="Gly residues" evidence="1">
    <location>
        <begin position="927"/>
        <end position="939"/>
    </location>
</feature>
<sequence>MQSDVFSVIASGAGTGSRKLGAPPCPRVDRPSAGRPELIGAEMKMLRQKTECFIATCDLQAVGGRQPCHLRCALLPGVCRDRGQARVRQVQIRVQQLAQQSRALVERFVVDARRIDRAARQASRLRRSLEASMPALQFQAIPMPTSSLYSISNAYRAGMYVMLPPGPLLISDRPRCCLSCWAAGRGRGLSGTPVTAGALQVADGVPLGASALIPSTGGPGAPLGGRTVVSVVSLEERLANIERLAQAGLADRPAIRESLANMRTLARNIKQKEIEITTIHTLYDRAVATHNEARRCPGAGPPFHSTAPPPQPPSSSPSSAPPSPAPRSLLLHGSAARYVQGLAQAQQAMTSALLVRPARQGHCPAHQLPAKATPWRQSASHERPAPSRGQGQPAPQTEGSARCGHQQMGRCPLRLCLGLALLVPTCLLVAPLPICLLHRPVITYDSTAPFLVARAISPVARLAGLSPFRSTGAAAFPEDATPSTETAFAILAGSPPSPPAGPAASSSGSLMAHALAAAQRRHRARLASLLPSEVPTGPGVIIGRSMSRAPRSPGHSSPDHSHSTSPTPRSSTGPQGGGTPAPSAGPSARLGTATTAPGATALPSGSASTGAPSPGPPAIATPPPDSAPPPGGSAGTALLGSISPGPSPRLPPWAADADDQPHPAQAASPSPQPQQRARGGGAGRPSHSAEDPMRTSQSAPSGQSPLLQAASRLRPFHTFVDSGPAEASGTRKIHTSAPYESAPTGHAPSGHGPLFPTTSRRPPLLHGATTTTTAATSLGRRSPLLPPSPAATSGAFASATSPGGWAAMGHAKILLVPPARPQVVTPLGAATPSRPSGMGAGGGLVRGSLGTPPVGGPRSPLQGLMDEARDYFKGSPSELIQRHRRVGGLGLAELPPAVPPGGGVAAAASEGTGPTSTAGGLTIRAGGPNGPNGPGGGGVPILAEVLRGSQQGPAPGPRLVASNVPIRRPSTEREREQAASASRVVSDLPGTPGQPQQQALPSLSPGDILFAEGIKMPVVGRPTPPASPEGKARQSSEPPR</sequence>
<name>A0ABQ8UD75_9EUKA</name>
<dbReference type="EMBL" id="JAPMOS010000112">
    <property type="protein sequence ID" value="KAJ4455299.1"/>
    <property type="molecule type" value="Genomic_DNA"/>
</dbReference>
<accession>A0ABQ8UD75</accession>
<gene>
    <name evidence="2" type="ORF">PAPYR_9764</name>
</gene>
<keyword evidence="3" id="KW-1185">Reference proteome</keyword>
<feature type="compositionally biased region" description="Low complexity" evidence="1">
    <location>
        <begin position="768"/>
        <end position="783"/>
    </location>
</feature>
<feature type="compositionally biased region" description="Pro residues" evidence="1">
    <location>
        <begin position="307"/>
        <end position="325"/>
    </location>
</feature>
<feature type="compositionally biased region" description="Polar residues" evidence="1">
    <location>
        <begin position="389"/>
        <end position="399"/>
    </location>
</feature>
<organism evidence="2 3">
    <name type="scientific">Paratrimastix pyriformis</name>
    <dbReference type="NCBI Taxonomy" id="342808"/>
    <lineage>
        <taxon>Eukaryota</taxon>
        <taxon>Metamonada</taxon>
        <taxon>Preaxostyla</taxon>
        <taxon>Paratrimastigidae</taxon>
        <taxon>Paratrimastix</taxon>
    </lineage>
</organism>
<feature type="region of interest" description="Disordered" evidence="1">
    <location>
        <begin position="901"/>
        <end position="1040"/>
    </location>
</feature>
<feature type="compositionally biased region" description="Low complexity" evidence="1">
    <location>
        <begin position="563"/>
        <end position="573"/>
    </location>
</feature>
<feature type="compositionally biased region" description="Low complexity" evidence="1">
    <location>
        <begin position="580"/>
        <end position="612"/>
    </location>
</feature>
<evidence type="ECO:0000256" key="1">
    <source>
        <dbReference type="SAM" id="MobiDB-lite"/>
    </source>
</evidence>
<feature type="compositionally biased region" description="Polar residues" evidence="1">
    <location>
        <begin position="694"/>
        <end position="706"/>
    </location>
</feature>
<evidence type="ECO:0000313" key="3">
    <source>
        <dbReference type="Proteomes" id="UP001141327"/>
    </source>
</evidence>
<feature type="region of interest" description="Disordered" evidence="1">
    <location>
        <begin position="364"/>
        <end position="404"/>
    </location>
</feature>
<feature type="compositionally biased region" description="Low complexity" evidence="1">
    <location>
        <begin position="993"/>
        <end position="1006"/>
    </location>
</feature>
<reference evidence="2" key="1">
    <citation type="journal article" date="2022" name="bioRxiv">
        <title>Genomics of Preaxostyla Flagellates Illuminates Evolutionary Transitions and the Path Towards Mitochondrial Loss.</title>
        <authorList>
            <person name="Novak L.V.F."/>
            <person name="Treitli S.C."/>
            <person name="Pyrih J."/>
            <person name="Halakuc P."/>
            <person name="Pipaliya S.V."/>
            <person name="Vacek V."/>
            <person name="Brzon O."/>
            <person name="Soukal P."/>
            <person name="Eme L."/>
            <person name="Dacks J.B."/>
            <person name="Karnkowska A."/>
            <person name="Elias M."/>
            <person name="Hampl V."/>
        </authorList>
    </citation>
    <scope>NUCLEOTIDE SEQUENCE</scope>
    <source>
        <strain evidence="2">RCP-MX</strain>
    </source>
</reference>
<comment type="caution">
    <text evidence="2">The sequence shown here is derived from an EMBL/GenBank/DDBJ whole genome shotgun (WGS) entry which is preliminary data.</text>
</comment>
<protein>
    <submittedName>
        <fullName evidence="2">Uncharacterized protein</fullName>
    </submittedName>
</protein>
<feature type="compositionally biased region" description="Low complexity" evidence="1">
    <location>
        <begin position="662"/>
        <end position="677"/>
    </location>
</feature>
<feature type="region of interest" description="Disordered" evidence="1">
    <location>
        <begin position="527"/>
        <end position="797"/>
    </location>
</feature>
<proteinExistence type="predicted"/>
<dbReference type="Proteomes" id="UP001141327">
    <property type="component" value="Unassembled WGS sequence"/>
</dbReference>